<accession>A0A915DQ13</accession>
<dbReference type="AlphaFoldDB" id="A0A915DQ13"/>
<name>A0A915DQ13_9BILA</name>
<evidence type="ECO:0000313" key="2">
    <source>
        <dbReference type="WBParaSite" id="jg22318"/>
    </source>
</evidence>
<reference evidence="2" key="1">
    <citation type="submission" date="2022-11" db="UniProtKB">
        <authorList>
            <consortium name="WormBaseParasite"/>
        </authorList>
    </citation>
    <scope>IDENTIFICATION</scope>
</reference>
<sequence length="95" mass="11108">MQIINLFLNYSNKLFINREVKIKPFILKCYSSRLLFSFCFCLLLGTIKAHEGDACTMDGHCDKGEECYGGWKEENALHMEENDKKVIKEFFKINC</sequence>
<organism evidence="1 2">
    <name type="scientific">Ditylenchus dipsaci</name>
    <dbReference type="NCBI Taxonomy" id="166011"/>
    <lineage>
        <taxon>Eukaryota</taxon>
        <taxon>Metazoa</taxon>
        <taxon>Ecdysozoa</taxon>
        <taxon>Nematoda</taxon>
        <taxon>Chromadorea</taxon>
        <taxon>Rhabditida</taxon>
        <taxon>Tylenchina</taxon>
        <taxon>Tylenchomorpha</taxon>
        <taxon>Sphaerularioidea</taxon>
        <taxon>Anguinidae</taxon>
        <taxon>Anguininae</taxon>
        <taxon>Ditylenchus</taxon>
    </lineage>
</organism>
<dbReference type="WBParaSite" id="jg22318">
    <property type="protein sequence ID" value="jg22318"/>
    <property type="gene ID" value="jg22318"/>
</dbReference>
<protein>
    <submittedName>
        <fullName evidence="2">Uncharacterized protein</fullName>
    </submittedName>
</protein>
<keyword evidence="1" id="KW-1185">Reference proteome</keyword>
<evidence type="ECO:0000313" key="1">
    <source>
        <dbReference type="Proteomes" id="UP000887574"/>
    </source>
</evidence>
<dbReference type="Proteomes" id="UP000887574">
    <property type="component" value="Unplaced"/>
</dbReference>
<proteinExistence type="predicted"/>